<evidence type="ECO:0000313" key="1">
    <source>
        <dbReference type="EMBL" id="AHL76515.1"/>
    </source>
</evidence>
<reference evidence="1 2" key="2">
    <citation type="submission" date="2014-03" db="EMBL/GenBank/DDBJ databases">
        <authorList>
            <person name="Baltrus D."/>
            <person name="Dougherty K."/>
        </authorList>
    </citation>
    <scope>NUCLEOTIDE SEQUENCE</scope>
    <source>
        <strain evidence="1 2">28a24</strain>
    </source>
</reference>
<dbReference type="Proteomes" id="UP000019522">
    <property type="component" value="Chromosome"/>
</dbReference>
<name>W8R0Y0_STUST</name>
<reference evidence="2" key="1">
    <citation type="journal article" date="2014" name="Genome Announc.">
        <title>Complete Genome Sequence of the Highly Transformable Pseudomonas stutzeri Strain 28a24.</title>
        <authorList>
            <person name="Smith B.A."/>
            <person name="Dougherty K.M."/>
            <person name="Baltrus D.A."/>
        </authorList>
    </citation>
    <scope>NUCLEOTIDE SEQUENCE [LARGE SCALE GENOMIC DNA]</scope>
    <source>
        <strain evidence="2">28a24</strain>
    </source>
</reference>
<dbReference type="EMBL" id="CP007441">
    <property type="protein sequence ID" value="AHL76515.1"/>
    <property type="molecule type" value="Genomic_DNA"/>
</dbReference>
<evidence type="ECO:0000313" key="2">
    <source>
        <dbReference type="Proteomes" id="UP000019522"/>
    </source>
</evidence>
<sequence>MEEQQDKRTFHALRKHIDEMLGAGATIVSRDPVTLLRDGQTLKVKHGMLVGYSALLDLVEPVSDHEWPDALRQMAIDLCIQQLDEAIRALEGKSVPARLGHSANDS</sequence>
<dbReference type="AlphaFoldDB" id="W8R0Y0"/>
<protein>
    <submittedName>
        <fullName evidence="1">Uncharacterized protein</fullName>
    </submittedName>
</protein>
<dbReference type="KEGG" id="pstt:CH92_15995"/>
<dbReference type="PATRIC" id="fig|316.77.peg.3205"/>
<organism evidence="1 2">
    <name type="scientific">Stutzerimonas stutzeri</name>
    <name type="common">Pseudomonas stutzeri</name>
    <dbReference type="NCBI Taxonomy" id="316"/>
    <lineage>
        <taxon>Bacteria</taxon>
        <taxon>Pseudomonadati</taxon>
        <taxon>Pseudomonadota</taxon>
        <taxon>Gammaproteobacteria</taxon>
        <taxon>Pseudomonadales</taxon>
        <taxon>Pseudomonadaceae</taxon>
        <taxon>Stutzerimonas</taxon>
    </lineage>
</organism>
<proteinExistence type="predicted"/>
<dbReference type="RefSeq" id="WP_025242716.1">
    <property type="nucleotide sequence ID" value="NZ_CP007441.1"/>
</dbReference>
<accession>W8R0Y0</accession>
<dbReference type="OrthoDB" id="6889028at2"/>
<gene>
    <name evidence="1" type="ORF">CH92_15995</name>
</gene>